<comment type="caution">
    <text evidence="1">The sequence shown here is derived from an EMBL/GenBank/DDBJ whole genome shotgun (WGS) entry which is preliminary data.</text>
</comment>
<dbReference type="AlphaFoldDB" id="S2RSS8"/>
<dbReference type="EMBL" id="ANKC01001228">
    <property type="protein sequence ID" value="EPC70383.1"/>
    <property type="molecule type" value="Genomic_DNA"/>
</dbReference>
<name>S2RSS8_LACPA</name>
<gene>
    <name evidence="1" type="ORF">Lpp126_17469</name>
</gene>
<accession>S2RSS8</accession>
<sequence>MAILMADVSSWQPESDSWFRKLADVG</sequence>
<evidence type="ECO:0000313" key="2">
    <source>
        <dbReference type="Proteomes" id="UP000014243"/>
    </source>
</evidence>
<protein>
    <submittedName>
        <fullName evidence="1">1,4-beta-N-acetylmuramidase</fullName>
    </submittedName>
</protein>
<proteinExistence type="predicted"/>
<dbReference type="Proteomes" id="UP000014243">
    <property type="component" value="Unassembled WGS sequence"/>
</dbReference>
<feature type="non-terminal residue" evidence="1">
    <location>
        <position position="26"/>
    </location>
</feature>
<organism evidence="1 2">
    <name type="scientific">Lacticaseibacillus paracasei subsp. paracasei Lpp126</name>
    <dbReference type="NCBI Taxonomy" id="1256206"/>
    <lineage>
        <taxon>Bacteria</taxon>
        <taxon>Bacillati</taxon>
        <taxon>Bacillota</taxon>
        <taxon>Bacilli</taxon>
        <taxon>Lactobacillales</taxon>
        <taxon>Lactobacillaceae</taxon>
        <taxon>Lacticaseibacillus</taxon>
    </lineage>
</organism>
<evidence type="ECO:0000313" key="1">
    <source>
        <dbReference type="EMBL" id="EPC70383.1"/>
    </source>
</evidence>
<reference evidence="1 2" key="1">
    <citation type="journal article" date="2013" name="PLoS ONE">
        <title>Lactobacillus paracasei comparative genomics: towards species pan-genome definition and exploitation of diversity.</title>
        <authorList>
            <person name="Smokvina T."/>
            <person name="Wels M."/>
            <person name="Polka J."/>
            <person name="Chervaux C."/>
            <person name="Brisse S."/>
            <person name="Boekhorst J."/>
            <person name="van Hylckama Vlieg J.E."/>
            <person name="Siezen R.J."/>
        </authorList>
    </citation>
    <scope>NUCLEOTIDE SEQUENCE [LARGE SCALE GENOMIC DNA]</scope>
    <source>
        <strain evidence="1 2">Lpp126</strain>
    </source>
</reference>